<sequence>MCAQFRSDAIMIDLYNELGFDREKRVELDRKALDSAVILAVSDASISALLAPTRAPASLLLLSSEIVASILLSAARSPRRRSFSFSTSLRNNGLVQCRIVAAVQGYMGCEFQILIGALTLQFAKRSKVLVACTFLGVIPGLPLHTELFALSHTIPSFGHDTLLSD</sequence>
<dbReference type="AlphaFoldDB" id="A0A2H3J8U8"/>
<reference evidence="1 2" key="1">
    <citation type="journal article" date="2012" name="Science">
        <title>The Paleozoic origin of enzymatic lignin decomposition reconstructed from 31 fungal genomes.</title>
        <authorList>
            <person name="Floudas D."/>
            <person name="Binder M."/>
            <person name="Riley R."/>
            <person name="Barry K."/>
            <person name="Blanchette R.A."/>
            <person name="Henrissat B."/>
            <person name="Martinez A.T."/>
            <person name="Otillar R."/>
            <person name="Spatafora J.W."/>
            <person name="Yadav J.S."/>
            <person name="Aerts A."/>
            <person name="Benoit I."/>
            <person name="Boyd A."/>
            <person name="Carlson A."/>
            <person name="Copeland A."/>
            <person name="Coutinho P.M."/>
            <person name="de Vries R.P."/>
            <person name="Ferreira P."/>
            <person name="Findley K."/>
            <person name="Foster B."/>
            <person name="Gaskell J."/>
            <person name="Glotzer D."/>
            <person name="Gorecki P."/>
            <person name="Heitman J."/>
            <person name="Hesse C."/>
            <person name="Hori C."/>
            <person name="Igarashi K."/>
            <person name="Jurgens J.A."/>
            <person name="Kallen N."/>
            <person name="Kersten P."/>
            <person name="Kohler A."/>
            <person name="Kuees U."/>
            <person name="Kumar T.K.A."/>
            <person name="Kuo A."/>
            <person name="LaButti K."/>
            <person name="Larrondo L.F."/>
            <person name="Lindquist E."/>
            <person name="Ling A."/>
            <person name="Lombard V."/>
            <person name="Lucas S."/>
            <person name="Lundell T."/>
            <person name="Martin R."/>
            <person name="McLaughlin D.J."/>
            <person name="Morgenstern I."/>
            <person name="Morin E."/>
            <person name="Murat C."/>
            <person name="Nagy L.G."/>
            <person name="Nolan M."/>
            <person name="Ohm R.A."/>
            <person name="Patyshakuliyeva A."/>
            <person name="Rokas A."/>
            <person name="Ruiz-Duenas F.J."/>
            <person name="Sabat G."/>
            <person name="Salamov A."/>
            <person name="Samejima M."/>
            <person name="Schmutz J."/>
            <person name="Slot J.C."/>
            <person name="St John F."/>
            <person name="Stenlid J."/>
            <person name="Sun H."/>
            <person name="Sun S."/>
            <person name="Syed K."/>
            <person name="Tsang A."/>
            <person name="Wiebenga A."/>
            <person name="Young D."/>
            <person name="Pisabarro A."/>
            <person name="Eastwood D.C."/>
            <person name="Martin F."/>
            <person name="Cullen D."/>
            <person name="Grigoriev I.V."/>
            <person name="Hibbett D.S."/>
        </authorList>
    </citation>
    <scope>NUCLEOTIDE SEQUENCE [LARGE SCALE GENOMIC DNA]</scope>
    <source>
        <strain evidence="1 2">MD-104</strain>
    </source>
</reference>
<dbReference type="Proteomes" id="UP000218811">
    <property type="component" value="Unassembled WGS sequence"/>
</dbReference>
<accession>A0A2H3J8U8</accession>
<dbReference type="EMBL" id="KB467843">
    <property type="protein sequence ID" value="PCH35169.1"/>
    <property type="molecule type" value="Genomic_DNA"/>
</dbReference>
<evidence type="ECO:0000313" key="2">
    <source>
        <dbReference type="Proteomes" id="UP000218811"/>
    </source>
</evidence>
<protein>
    <submittedName>
        <fullName evidence="1">Uncharacterized protein</fullName>
    </submittedName>
</protein>
<name>A0A2H3J8U8_WOLCO</name>
<organism evidence="1 2">
    <name type="scientific">Wolfiporia cocos (strain MD-104)</name>
    <name type="common">Brown rot fungus</name>
    <dbReference type="NCBI Taxonomy" id="742152"/>
    <lineage>
        <taxon>Eukaryota</taxon>
        <taxon>Fungi</taxon>
        <taxon>Dikarya</taxon>
        <taxon>Basidiomycota</taxon>
        <taxon>Agaricomycotina</taxon>
        <taxon>Agaricomycetes</taxon>
        <taxon>Polyporales</taxon>
        <taxon>Phaeolaceae</taxon>
        <taxon>Wolfiporia</taxon>
    </lineage>
</organism>
<keyword evidence="2" id="KW-1185">Reference proteome</keyword>
<proteinExistence type="predicted"/>
<gene>
    <name evidence="1" type="ORF">WOLCODRAFT_166091</name>
</gene>
<evidence type="ECO:0000313" key="1">
    <source>
        <dbReference type="EMBL" id="PCH35169.1"/>
    </source>
</evidence>